<protein>
    <submittedName>
        <fullName evidence="3">UDP-N-acetylglucosamine 2-epimerase (Non-hydrolyzing)</fullName>
        <ecNumber evidence="3">5.1.3.14</ecNumber>
    </submittedName>
</protein>
<evidence type="ECO:0000256" key="1">
    <source>
        <dbReference type="RuleBase" id="RU003513"/>
    </source>
</evidence>
<dbReference type="PANTHER" id="PTHR43174">
    <property type="entry name" value="UDP-N-ACETYLGLUCOSAMINE 2-EPIMERASE"/>
    <property type="match status" value="1"/>
</dbReference>
<name>A0A9D1FBG7_9FIRM</name>
<reference evidence="3" key="1">
    <citation type="submission" date="2020-10" db="EMBL/GenBank/DDBJ databases">
        <authorList>
            <person name="Gilroy R."/>
        </authorList>
    </citation>
    <scope>NUCLEOTIDE SEQUENCE</scope>
    <source>
        <strain evidence="3">ChiBcec16-1751</strain>
    </source>
</reference>
<dbReference type="AlphaFoldDB" id="A0A9D1FBG7"/>
<evidence type="ECO:0000313" key="3">
    <source>
        <dbReference type="EMBL" id="HIS65909.1"/>
    </source>
</evidence>
<evidence type="ECO:0000313" key="4">
    <source>
        <dbReference type="Proteomes" id="UP000886741"/>
    </source>
</evidence>
<dbReference type="Pfam" id="PF02350">
    <property type="entry name" value="Epimerase_2"/>
    <property type="match status" value="1"/>
</dbReference>
<dbReference type="SUPFAM" id="SSF53756">
    <property type="entry name" value="UDP-Glycosyltransferase/glycogen phosphorylase"/>
    <property type="match status" value="1"/>
</dbReference>
<dbReference type="Proteomes" id="UP000886741">
    <property type="component" value="Unassembled WGS sequence"/>
</dbReference>
<sequence>MKKICSVVGARPQFIKLAVVSRVLRKEFQEVLIHTGQHYDRNMSDVFFEEMDIPKPDYNLGISGGTHGQMTGQMLIELEKVFMQEKPDMVLLFGDTNSTMAAALAAVKLHIPICHVEAGNRFGTLDSPEEVNRKVTDHVSTINLPCTESSLEFLARENLGDTASVVGDPMYDAFCFYTSRLDGSELQELVDFQGNPIPVPETFYYMTCHRQENTDSDEKLKNIFDAMESLDAPTIYPVHPRNHARAEQLCREYGYRNILLAQPVGYLASISLVNRAKKIVTDSGGVQREAFFAKKPCATILNFVVWPETMQDGCNQLAKPDKADILEKLSQPVQFRADYQPFGDGHAADKIVKRIREYFTC</sequence>
<keyword evidence="1 3" id="KW-0413">Isomerase</keyword>
<organism evidence="3 4">
    <name type="scientific">Candidatus Avoscillospira avistercoris</name>
    <dbReference type="NCBI Taxonomy" id="2840707"/>
    <lineage>
        <taxon>Bacteria</taxon>
        <taxon>Bacillati</taxon>
        <taxon>Bacillota</taxon>
        <taxon>Clostridia</taxon>
        <taxon>Eubacteriales</taxon>
        <taxon>Oscillospiraceae</taxon>
        <taxon>Oscillospiraceae incertae sedis</taxon>
        <taxon>Candidatus Avoscillospira</taxon>
    </lineage>
</organism>
<dbReference type="CDD" id="cd03786">
    <property type="entry name" value="GTB_UDP-GlcNAc_2-Epimerase"/>
    <property type="match status" value="1"/>
</dbReference>
<dbReference type="EC" id="5.1.3.14" evidence="3"/>
<dbReference type="Gene3D" id="3.40.50.2000">
    <property type="entry name" value="Glycogen Phosphorylase B"/>
    <property type="match status" value="2"/>
</dbReference>
<dbReference type="InterPro" id="IPR029767">
    <property type="entry name" value="WecB-like"/>
</dbReference>
<dbReference type="InterPro" id="IPR003331">
    <property type="entry name" value="UDP_GlcNAc_Epimerase_2_dom"/>
</dbReference>
<dbReference type="PANTHER" id="PTHR43174:SF1">
    <property type="entry name" value="UDP-N-ACETYLGLUCOSAMINE 2-EPIMERASE"/>
    <property type="match status" value="1"/>
</dbReference>
<accession>A0A9D1FBG7</accession>
<dbReference type="GO" id="GO:0008761">
    <property type="term" value="F:UDP-N-acetylglucosamine 2-epimerase activity"/>
    <property type="evidence" value="ECO:0007669"/>
    <property type="project" value="UniProtKB-EC"/>
</dbReference>
<dbReference type="EMBL" id="DVJJ01000174">
    <property type="protein sequence ID" value="HIS65909.1"/>
    <property type="molecule type" value="Genomic_DNA"/>
</dbReference>
<proteinExistence type="inferred from homology"/>
<comment type="caution">
    <text evidence="3">The sequence shown here is derived from an EMBL/GenBank/DDBJ whole genome shotgun (WGS) entry which is preliminary data.</text>
</comment>
<evidence type="ECO:0000259" key="2">
    <source>
        <dbReference type="Pfam" id="PF02350"/>
    </source>
</evidence>
<gene>
    <name evidence="3" type="primary">wecB</name>
    <name evidence="3" type="ORF">IAA83_11190</name>
</gene>
<reference evidence="3" key="2">
    <citation type="journal article" date="2021" name="PeerJ">
        <title>Extensive microbial diversity within the chicken gut microbiome revealed by metagenomics and culture.</title>
        <authorList>
            <person name="Gilroy R."/>
            <person name="Ravi A."/>
            <person name="Getino M."/>
            <person name="Pursley I."/>
            <person name="Horton D.L."/>
            <person name="Alikhan N.F."/>
            <person name="Baker D."/>
            <person name="Gharbi K."/>
            <person name="Hall N."/>
            <person name="Watson M."/>
            <person name="Adriaenssens E.M."/>
            <person name="Foster-Nyarko E."/>
            <person name="Jarju S."/>
            <person name="Secka A."/>
            <person name="Antonio M."/>
            <person name="Oren A."/>
            <person name="Chaudhuri R.R."/>
            <person name="La Ragione R."/>
            <person name="Hildebrand F."/>
            <person name="Pallen M.J."/>
        </authorList>
    </citation>
    <scope>NUCLEOTIDE SEQUENCE</scope>
    <source>
        <strain evidence="3">ChiBcec16-1751</strain>
    </source>
</reference>
<feature type="domain" description="UDP-N-acetylglucosamine 2-epimerase" evidence="2">
    <location>
        <begin position="25"/>
        <end position="355"/>
    </location>
</feature>
<comment type="similarity">
    <text evidence="1">Belongs to the UDP-N-acetylglucosamine 2-epimerase family.</text>
</comment>
<dbReference type="NCBIfam" id="TIGR00236">
    <property type="entry name" value="wecB"/>
    <property type="match status" value="1"/>
</dbReference>